<name>A0A5B7IHX9_PORTR</name>
<dbReference type="AlphaFoldDB" id="A0A5B7IHX9"/>
<keyword evidence="2" id="KW-1185">Reference proteome</keyword>
<dbReference type="Proteomes" id="UP000324222">
    <property type="component" value="Unassembled WGS sequence"/>
</dbReference>
<organism evidence="1 2">
    <name type="scientific">Portunus trituberculatus</name>
    <name type="common">Swimming crab</name>
    <name type="synonym">Neptunus trituberculatus</name>
    <dbReference type="NCBI Taxonomy" id="210409"/>
    <lineage>
        <taxon>Eukaryota</taxon>
        <taxon>Metazoa</taxon>
        <taxon>Ecdysozoa</taxon>
        <taxon>Arthropoda</taxon>
        <taxon>Crustacea</taxon>
        <taxon>Multicrustacea</taxon>
        <taxon>Malacostraca</taxon>
        <taxon>Eumalacostraca</taxon>
        <taxon>Eucarida</taxon>
        <taxon>Decapoda</taxon>
        <taxon>Pleocyemata</taxon>
        <taxon>Brachyura</taxon>
        <taxon>Eubrachyura</taxon>
        <taxon>Portunoidea</taxon>
        <taxon>Portunidae</taxon>
        <taxon>Portuninae</taxon>
        <taxon>Portunus</taxon>
    </lineage>
</organism>
<sequence>MNHAEIYQRPALSGLKRDATTQYPAPPCPAPVVSLAATPYGNAAVAVMSHAFSSFACGKLSRGSFYL</sequence>
<evidence type="ECO:0000313" key="2">
    <source>
        <dbReference type="Proteomes" id="UP000324222"/>
    </source>
</evidence>
<evidence type="ECO:0000313" key="1">
    <source>
        <dbReference type="EMBL" id="MPC81576.1"/>
    </source>
</evidence>
<proteinExistence type="predicted"/>
<gene>
    <name evidence="1" type="ORF">E2C01_076201</name>
</gene>
<reference evidence="1 2" key="1">
    <citation type="submission" date="2019-05" db="EMBL/GenBank/DDBJ databases">
        <title>Another draft genome of Portunus trituberculatus and its Hox gene families provides insights of decapod evolution.</title>
        <authorList>
            <person name="Jeong J.-H."/>
            <person name="Song I."/>
            <person name="Kim S."/>
            <person name="Choi T."/>
            <person name="Kim D."/>
            <person name="Ryu S."/>
            <person name="Kim W."/>
        </authorList>
    </citation>
    <scope>NUCLEOTIDE SEQUENCE [LARGE SCALE GENOMIC DNA]</scope>
    <source>
        <tissue evidence="1">Muscle</tissue>
    </source>
</reference>
<protein>
    <submittedName>
        <fullName evidence="1">Uncharacterized protein</fullName>
    </submittedName>
</protein>
<comment type="caution">
    <text evidence="1">The sequence shown here is derived from an EMBL/GenBank/DDBJ whole genome shotgun (WGS) entry which is preliminary data.</text>
</comment>
<accession>A0A5B7IHX9</accession>
<dbReference type="EMBL" id="VSRR010057385">
    <property type="protein sequence ID" value="MPC81576.1"/>
    <property type="molecule type" value="Genomic_DNA"/>
</dbReference>